<name>A0A9W6HYJ1_9ACTN</name>
<reference evidence="1" key="2">
    <citation type="submission" date="2023-01" db="EMBL/GenBank/DDBJ databases">
        <authorList>
            <person name="Sun Q."/>
            <person name="Evtushenko L."/>
        </authorList>
    </citation>
    <scope>NUCLEOTIDE SEQUENCE</scope>
    <source>
        <strain evidence="1">VKM Ac-2007</strain>
    </source>
</reference>
<dbReference type="Proteomes" id="UP001143474">
    <property type="component" value="Unassembled WGS sequence"/>
</dbReference>
<organism evidence="1 2">
    <name type="scientific">Streptosporangium carneum</name>
    <dbReference type="NCBI Taxonomy" id="47481"/>
    <lineage>
        <taxon>Bacteria</taxon>
        <taxon>Bacillati</taxon>
        <taxon>Actinomycetota</taxon>
        <taxon>Actinomycetes</taxon>
        <taxon>Streptosporangiales</taxon>
        <taxon>Streptosporangiaceae</taxon>
        <taxon>Streptosporangium</taxon>
    </lineage>
</organism>
<evidence type="ECO:0000313" key="2">
    <source>
        <dbReference type="Proteomes" id="UP001143474"/>
    </source>
</evidence>
<comment type="caution">
    <text evidence="1">The sequence shown here is derived from an EMBL/GenBank/DDBJ whole genome shotgun (WGS) entry which is preliminary data.</text>
</comment>
<accession>A0A9W6HYJ1</accession>
<proteinExistence type="predicted"/>
<gene>
    <name evidence="1" type="ORF">GCM10017600_20920</name>
</gene>
<evidence type="ECO:0000313" key="1">
    <source>
        <dbReference type="EMBL" id="GLK08687.1"/>
    </source>
</evidence>
<keyword evidence="2" id="KW-1185">Reference proteome</keyword>
<dbReference type="AlphaFoldDB" id="A0A9W6HYJ1"/>
<sequence>MITAGVLITVGANTTDVSGVVDTTLCTSAPGILRSTKNLPVPVNWPENWYAVARPENAP</sequence>
<dbReference type="EMBL" id="BSEV01000003">
    <property type="protein sequence ID" value="GLK08687.1"/>
    <property type="molecule type" value="Genomic_DNA"/>
</dbReference>
<protein>
    <submittedName>
        <fullName evidence="1">Uncharacterized protein</fullName>
    </submittedName>
</protein>
<reference evidence="1" key="1">
    <citation type="journal article" date="2014" name="Int. J. Syst. Evol. Microbiol.">
        <title>Complete genome sequence of Corynebacterium casei LMG S-19264T (=DSM 44701T), isolated from a smear-ripened cheese.</title>
        <authorList>
            <consortium name="US DOE Joint Genome Institute (JGI-PGF)"/>
            <person name="Walter F."/>
            <person name="Albersmeier A."/>
            <person name="Kalinowski J."/>
            <person name="Ruckert C."/>
        </authorList>
    </citation>
    <scope>NUCLEOTIDE SEQUENCE</scope>
    <source>
        <strain evidence="1">VKM Ac-2007</strain>
    </source>
</reference>